<evidence type="ECO:0000256" key="5">
    <source>
        <dbReference type="ARBA" id="ARBA00022454"/>
    </source>
</evidence>
<evidence type="ECO:0000256" key="9">
    <source>
        <dbReference type="SAM" id="MobiDB-lite"/>
    </source>
</evidence>
<evidence type="ECO:0000313" key="11">
    <source>
        <dbReference type="Proteomes" id="UP001177140"/>
    </source>
</evidence>
<dbReference type="InterPro" id="IPR042617">
    <property type="entry name" value="CTC1-like"/>
</dbReference>
<evidence type="ECO:0000256" key="1">
    <source>
        <dbReference type="ARBA" id="ARBA00004123"/>
    </source>
</evidence>
<evidence type="ECO:0000256" key="6">
    <source>
        <dbReference type="ARBA" id="ARBA00022895"/>
    </source>
</evidence>
<dbReference type="PANTHER" id="PTHR14865:SF2">
    <property type="entry name" value="CST COMPLEX SUBUNIT CTC1"/>
    <property type="match status" value="1"/>
</dbReference>
<keyword evidence="5" id="KW-0158">Chromosome</keyword>
<comment type="subcellular location">
    <subcellularLocation>
        <location evidence="2">Chromosome</location>
        <location evidence="2">Telomere</location>
    </subcellularLocation>
    <subcellularLocation>
        <location evidence="1">Nucleus</location>
    </subcellularLocation>
</comment>
<dbReference type="Pfam" id="PF15491">
    <property type="entry name" value="CTC1_2"/>
    <property type="match status" value="1"/>
</dbReference>
<dbReference type="GO" id="GO:0042162">
    <property type="term" value="F:telomeric DNA binding"/>
    <property type="evidence" value="ECO:0007669"/>
    <property type="project" value="TreeGrafter"/>
</dbReference>
<comment type="similarity">
    <text evidence="3">Belongs to the CTC1 family.</text>
</comment>
<evidence type="ECO:0000256" key="7">
    <source>
        <dbReference type="ARBA" id="ARBA00023125"/>
    </source>
</evidence>
<sequence length="1358" mass="150447">MPEPKILSLSDLLQSSRPLTGASSLSPSSPSHFISDPIPQTQLPKNSTNQENNSDKKPSFLHPLEYPSLIIGTLDLPTSNNNCKYNKNSCFSFSDGTSRVCCEFLDIDIIKQIGKQIHVLAWNFIPLHSKEGGFLEIIRWRCSHSSPNDDSVVTQCSTSSSCSAPLGDAFVLASNSYCRQENVRTRSLIHGVIASISPVFCVPCTVKHRQSETVDDKSTTESGFLAELMVCKCELCTSKISVQDLLQERSSGHSFTVRVIVYFLGSAVSCHPIATKLLGNVVCFTGLKKKVVFIGKQESCSMLITTDKTALRWRKGFLDGRSVIKGSGDTGAYSGIVTGVYMEGMVVELDEKVWLLITDRLLAPPHSLRIGAMISVINVHFVRPKFSWTRMLLLGTCCRTSIQVKSFSLMETPCHIQVQRQSLLEKFTESLVFSARFWFLLLISCFKKNISAFVSEKEILGSKNNIGKVQMYATSILPLNVFRPRCGVFTEFCKHNLCGCGNEQFSSSLKLAVPISDFVSHCERLWVNILLELQNGSNVVEKKNGLSRWSCEGKSYCRMVRKIVSSEDIGIVLIGSLQISLFSGRLQFIDATGSIDVVIPDFPSICDVRSIYEVRTYSIVLEGLPAEVGDLGLCKSMAFSCRDIFHSVQVERQIKPTAIYLHFCMTDTTCLNETLKLPFKAGSFDDHIEIQGGLFQLVLVTHKFPAVRDFLGEPIISKNSSLFAEAIVLPWNLLLEDAQVTDDAHLDAPKEHSRRDYSGNLQNKRPKQDHISSLASTLTSNQNRRMDGEFSDWGFCNDHRHKKFALVGRIQYEVLVRSCKNGTLARTGSLLYSKADAMDGVNGKSNAQKVLLEFKSETLRLYELLQVGICYMIRYGKEEIPGTVNYLSCGKFLITSQTPMWSFTISAVNVLPANELLKNHVYKVASVGNDAVPSKSSTNGELFFFRSPVQEPGNSADVILHMSADVFILLKVDIEGSKDKSVKSIGLSVDTATISPSIGTIASELQCSRPTESDSGLPRGVLISVHGYVVDVHSFESDKGHKEHLRCDDTGICQSRSFQGFSGSTCIHISDGCRIVKLHGVLSQHALPIGMGPGVRATFHRVLVGQQALMLTPVTFIVINSVKEVYDKVGLRCPSPMFGLDILENAFQDVVTTSLISELIQCQDTRPKQFRCRVVAIHLLRMEKQNHELNNAELKEKNKSSPVNIPLAGFIVDDGSSLCCCWASSERAAVLLRLDEEIPVKPLISGTCRAVRSVKAQFSARRHLENVLNKHHKVTLSWSDKLLDSSCENLRFTRIVLNAKCGPVVKIVGSKMDSNAIAHLQELTGAKVTQHVKQHIRVLGVQIVDPRTEANTMFQELF</sequence>
<feature type="compositionally biased region" description="Polar residues" evidence="9">
    <location>
        <begin position="40"/>
        <end position="52"/>
    </location>
</feature>
<comment type="caution">
    <text evidence="10">The sequence shown here is derived from an EMBL/GenBank/DDBJ whole genome shotgun (WGS) entry which is preliminary data.</text>
</comment>
<dbReference type="GO" id="GO:0010833">
    <property type="term" value="P:telomere maintenance via telomere lengthening"/>
    <property type="evidence" value="ECO:0007669"/>
    <property type="project" value="TreeGrafter"/>
</dbReference>
<feature type="region of interest" description="Disordered" evidence="9">
    <location>
        <begin position="17"/>
        <end position="61"/>
    </location>
</feature>
<dbReference type="GO" id="GO:0045740">
    <property type="term" value="P:positive regulation of DNA replication"/>
    <property type="evidence" value="ECO:0007669"/>
    <property type="project" value="TreeGrafter"/>
</dbReference>
<dbReference type="InterPro" id="IPR028262">
    <property type="entry name" value="CTC1_plant"/>
</dbReference>
<keyword evidence="7" id="KW-0238">DNA-binding</keyword>
<dbReference type="PANTHER" id="PTHR14865">
    <property type="entry name" value="CST COMPLEX SUBUNIT CTC1"/>
    <property type="match status" value="1"/>
</dbReference>
<dbReference type="Proteomes" id="UP001177140">
    <property type="component" value="Unassembled WGS sequence"/>
</dbReference>
<accession>A0AA41W2I1</accession>
<keyword evidence="11" id="KW-1185">Reference proteome</keyword>
<keyword evidence="8" id="KW-0539">Nucleus</keyword>
<evidence type="ECO:0000313" key="10">
    <source>
        <dbReference type="EMBL" id="MCL7051984.1"/>
    </source>
</evidence>
<evidence type="ECO:0000256" key="2">
    <source>
        <dbReference type="ARBA" id="ARBA00004574"/>
    </source>
</evidence>
<protein>
    <recommendedName>
        <fullName evidence="4">CST complex subunit CTC1</fullName>
    </recommendedName>
</protein>
<reference evidence="10" key="1">
    <citation type="submission" date="2022-03" db="EMBL/GenBank/DDBJ databases">
        <title>A functionally conserved STORR gene fusion in Papaver species that diverged 16.8 million years ago.</title>
        <authorList>
            <person name="Catania T."/>
        </authorList>
    </citation>
    <scope>NUCLEOTIDE SEQUENCE</scope>
    <source>
        <strain evidence="10">S-191538</strain>
    </source>
</reference>
<name>A0AA41W2I1_PAPNU</name>
<proteinExistence type="inferred from homology"/>
<feature type="compositionally biased region" description="Low complexity" evidence="9">
    <location>
        <begin position="23"/>
        <end position="39"/>
    </location>
</feature>
<evidence type="ECO:0000256" key="4">
    <source>
        <dbReference type="ARBA" id="ARBA00016175"/>
    </source>
</evidence>
<gene>
    <name evidence="10" type="ORF">MKW94_025491</name>
</gene>
<feature type="compositionally biased region" description="Basic and acidic residues" evidence="9">
    <location>
        <begin position="746"/>
        <end position="757"/>
    </location>
</feature>
<dbReference type="GO" id="GO:1990879">
    <property type="term" value="C:CST complex"/>
    <property type="evidence" value="ECO:0007669"/>
    <property type="project" value="TreeGrafter"/>
</dbReference>
<dbReference type="EMBL" id="JAJJMA010344772">
    <property type="protein sequence ID" value="MCL7051984.1"/>
    <property type="molecule type" value="Genomic_DNA"/>
</dbReference>
<feature type="region of interest" description="Disordered" evidence="9">
    <location>
        <begin position="746"/>
        <end position="771"/>
    </location>
</feature>
<organism evidence="10 11">
    <name type="scientific">Papaver nudicaule</name>
    <name type="common">Iceland poppy</name>
    <dbReference type="NCBI Taxonomy" id="74823"/>
    <lineage>
        <taxon>Eukaryota</taxon>
        <taxon>Viridiplantae</taxon>
        <taxon>Streptophyta</taxon>
        <taxon>Embryophyta</taxon>
        <taxon>Tracheophyta</taxon>
        <taxon>Spermatophyta</taxon>
        <taxon>Magnoliopsida</taxon>
        <taxon>Ranunculales</taxon>
        <taxon>Papaveraceae</taxon>
        <taxon>Papaveroideae</taxon>
        <taxon>Papaver</taxon>
    </lineage>
</organism>
<dbReference type="GO" id="GO:0003697">
    <property type="term" value="F:single-stranded DNA binding"/>
    <property type="evidence" value="ECO:0007669"/>
    <property type="project" value="TreeGrafter"/>
</dbReference>
<evidence type="ECO:0000256" key="8">
    <source>
        <dbReference type="ARBA" id="ARBA00023242"/>
    </source>
</evidence>
<evidence type="ECO:0000256" key="3">
    <source>
        <dbReference type="ARBA" id="ARBA00006332"/>
    </source>
</evidence>
<keyword evidence="6" id="KW-0779">Telomere</keyword>